<accession>A0ABR4N6B5</accession>
<feature type="compositionally biased region" description="Low complexity" evidence="1">
    <location>
        <begin position="226"/>
        <end position="236"/>
    </location>
</feature>
<evidence type="ECO:0000313" key="2">
    <source>
        <dbReference type="EMBL" id="KAL2915030.1"/>
    </source>
</evidence>
<evidence type="ECO:0000313" key="3">
    <source>
        <dbReference type="Proteomes" id="UP001527925"/>
    </source>
</evidence>
<reference evidence="2 3" key="1">
    <citation type="submission" date="2023-09" db="EMBL/GenBank/DDBJ databases">
        <title>Pangenome analysis of Batrachochytrium dendrobatidis and related Chytrids.</title>
        <authorList>
            <person name="Yacoub M.N."/>
            <person name="Stajich J.E."/>
            <person name="James T.Y."/>
        </authorList>
    </citation>
    <scope>NUCLEOTIDE SEQUENCE [LARGE SCALE GENOMIC DNA]</scope>
    <source>
        <strain evidence="2 3">JEL0888</strain>
    </source>
</reference>
<protein>
    <submittedName>
        <fullName evidence="2">Uncharacterized protein</fullName>
    </submittedName>
</protein>
<sequence>MRLVTLSRAPLAGGGGSNDGDGRGAALARAAVWLAGLRAAAAELFALPPWASADASAAAVTAGAAATARVGFKWACDGDFVTIDSPADLEACLAWHRSALAAGGEPVPRLMVTVISPVRKLVQMTDEHFVVHDFGSGVTKYLPLELAGWPPAHSTDAVYGPRPARPLHTLFEANLDGVEADMIDACAEDADAGLAMAGGVDVDACEFGYVPLGAFSMSDSEDGSDVDAASDAGANDSDADAAVDDVHDGEDDEDEDDCDGAHEMDVDVDAAAAFEREVRSAITALIDSLAELRKAFDLAPVPAIVVTSATGSVILHETEPVHAMPVVVRDAVRRSERRDAGKLDVPRIVIEEFIEADPRFGTSAAASDPWGSAGGSLDASVPQSASDRSFDDDFAVDDFVVVDGGDGI</sequence>
<feature type="region of interest" description="Disordered" evidence="1">
    <location>
        <begin position="219"/>
        <end position="261"/>
    </location>
</feature>
<dbReference type="EMBL" id="JADGIZ020000027">
    <property type="protein sequence ID" value="KAL2915030.1"/>
    <property type="molecule type" value="Genomic_DNA"/>
</dbReference>
<evidence type="ECO:0000256" key="1">
    <source>
        <dbReference type="SAM" id="MobiDB-lite"/>
    </source>
</evidence>
<organism evidence="2 3">
    <name type="scientific">Polyrhizophydium stewartii</name>
    <dbReference type="NCBI Taxonomy" id="2732419"/>
    <lineage>
        <taxon>Eukaryota</taxon>
        <taxon>Fungi</taxon>
        <taxon>Fungi incertae sedis</taxon>
        <taxon>Chytridiomycota</taxon>
        <taxon>Chytridiomycota incertae sedis</taxon>
        <taxon>Chytridiomycetes</taxon>
        <taxon>Rhizophydiales</taxon>
        <taxon>Rhizophydiales incertae sedis</taxon>
        <taxon>Polyrhizophydium</taxon>
    </lineage>
</organism>
<feature type="region of interest" description="Disordered" evidence="1">
    <location>
        <begin position="364"/>
        <end position="390"/>
    </location>
</feature>
<dbReference type="Proteomes" id="UP001527925">
    <property type="component" value="Unassembled WGS sequence"/>
</dbReference>
<gene>
    <name evidence="2" type="ORF">HK105_205352</name>
</gene>
<name>A0ABR4N6B5_9FUNG</name>
<feature type="compositionally biased region" description="Acidic residues" evidence="1">
    <location>
        <begin position="237"/>
        <end position="258"/>
    </location>
</feature>
<proteinExistence type="predicted"/>
<keyword evidence="3" id="KW-1185">Reference proteome</keyword>
<comment type="caution">
    <text evidence="2">The sequence shown here is derived from an EMBL/GenBank/DDBJ whole genome shotgun (WGS) entry which is preliminary data.</text>
</comment>